<reference evidence="2 3" key="1">
    <citation type="journal article" date="2010" name="Genome Biol. Evol.">
        <title>The sequence of a 1.8-mb bacterial linear plasmid reveals a rich evolutionary reservoir of secondary metabolic pathways.</title>
        <authorList>
            <person name="Medema M.H."/>
            <person name="Trefzer A."/>
            <person name="Kovalchuk A."/>
            <person name="van den Berg M."/>
            <person name="Mueller U."/>
            <person name="Heijne W."/>
            <person name="Wu L."/>
            <person name="Alam M.T."/>
            <person name="Ronning C.M."/>
            <person name="Nierman W.C."/>
            <person name="Bovenberg R.A.L."/>
            <person name="Breitling R."/>
            <person name="Takano E."/>
        </authorList>
    </citation>
    <scope>NUCLEOTIDE SEQUENCE [LARGE SCALE GENOMIC DNA]</scope>
    <source>
        <strain evidence="3">ATCC 27064 / DSM 738 / JCM 4710 / NBRC 13307 / NCIMB 12785 / NRRL 3585 / VKM Ac-602</strain>
        <plasmid evidence="2">pSCL4</plasmid>
    </source>
</reference>
<dbReference type="OrthoDB" id="3471188at2"/>
<geneLocation type="plasmid" evidence="2 3">
    <name>pSCL4</name>
</geneLocation>
<dbReference type="GeneID" id="93733718"/>
<feature type="region of interest" description="Disordered" evidence="1">
    <location>
        <begin position="1"/>
        <end position="25"/>
    </location>
</feature>
<name>B5GTK1_STRCL</name>
<dbReference type="Proteomes" id="UP000002357">
    <property type="component" value="Plasmid pSCL4"/>
</dbReference>
<sequence>MGRRGARGRVFSRSRPTNPLHHQESIMRTSITATFRTIALVGAVTTLLTGTTVASMAADETGRRPAVPAPEAHHQEKQSGRQTGKEPWKSSGVLAGVRGKAQIFFNYSPEDTIRFGVDAQAAPFTRPIPQAGTGLPTDARGTLTISHYVKATGGTMTAIADVDCLVTGGRTATLTAIVRASGAEPKGKRLGISIQQGENGRPDRLGFGWGVANVDGREDGGTGTCMAPAPFAPVVSGGYRVTHAELPLPSEK</sequence>
<accession>B5GTK1</accession>
<feature type="region of interest" description="Disordered" evidence="1">
    <location>
        <begin position="56"/>
        <end position="90"/>
    </location>
</feature>
<keyword evidence="3" id="KW-1185">Reference proteome</keyword>
<evidence type="ECO:0000313" key="3">
    <source>
        <dbReference type="Proteomes" id="UP000002357"/>
    </source>
</evidence>
<dbReference type="AlphaFoldDB" id="B5GTK1"/>
<keyword evidence="2" id="KW-0614">Plasmid</keyword>
<organism evidence="2 3">
    <name type="scientific">Streptomyces clavuligerus</name>
    <dbReference type="NCBI Taxonomy" id="1901"/>
    <lineage>
        <taxon>Bacteria</taxon>
        <taxon>Bacillati</taxon>
        <taxon>Actinomycetota</taxon>
        <taxon>Actinomycetes</taxon>
        <taxon>Kitasatosporales</taxon>
        <taxon>Streptomycetaceae</taxon>
        <taxon>Streptomyces</taxon>
    </lineage>
</organism>
<evidence type="ECO:0000313" key="2">
    <source>
        <dbReference type="EMBL" id="EFG04071.2"/>
    </source>
</evidence>
<dbReference type="eggNOG" id="ENOG5032W0E">
    <property type="taxonomic scope" value="Bacteria"/>
</dbReference>
<evidence type="ECO:0000256" key="1">
    <source>
        <dbReference type="SAM" id="MobiDB-lite"/>
    </source>
</evidence>
<gene>
    <name evidence="2" type="ORF">SCLAV_p0582</name>
</gene>
<feature type="compositionally biased region" description="Basic residues" evidence="1">
    <location>
        <begin position="1"/>
        <end position="12"/>
    </location>
</feature>
<protein>
    <recommendedName>
        <fullName evidence="4">Repetin</fullName>
    </recommendedName>
</protein>
<evidence type="ECO:0008006" key="4">
    <source>
        <dbReference type="Google" id="ProtNLM"/>
    </source>
</evidence>
<dbReference type="RefSeq" id="WP_003955139.1">
    <property type="nucleotide sequence ID" value="NZ_CM000914.1"/>
</dbReference>
<feature type="compositionally biased region" description="Basic and acidic residues" evidence="1">
    <location>
        <begin position="71"/>
        <end position="88"/>
    </location>
</feature>
<proteinExistence type="predicted"/>
<dbReference type="EMBL" id="CM000914">
    <property type="protein sequence ID" value="EFG04071.2"/>
    <property type="molecule type" value="Genomic_DNA"/>
</dbReference>